<evidence type="ECO:0000256" key="1">
    <source>
        <dbReference type="SAM" id="MobiDB-lite"/>
    </source>
</evidence>
<evidence type="ECO:0000313" key="3">
    <source>
        <dbReference type="Proteomes" id="UP001295444"/>
    </source>
</evidence>
<evidence type="ECO:0000313" key="2">
    <source>
        <dbReference type="EMBL" id="CAH2274643.1"/>
    </source>
</evidence>
<keyword evidence="3" id="KW-1185">Reference proteome</keyword>
<organism evidence="2 3">
    <name type="scientific">Pelobates cultripes</name>
    <name type="common">Western spadefoot toad</name>
    <dbReference type="NCBI Taxonomy" id="61616"/>
    <lineage>
        <taxon>Eukaryota</taxon>
        <taxon>Metazoa</taxon>
        <taxon>Chordata</taxon>
        <taxon>Craniata</taxon>
        <taxon>Vertebrata</taxon>
        <taxon>Euteleostomi</taxon>
        <taxon>Amphibia</taxon>
        <taxon>Batrachia</taxon>
        <taxon>Anura</taxon>
        <taxon>Pelobatoidea</taxon>
        <taxon>Pelobatidae</taxon>
        <taxon>Pelobates</taxon>
    </lineage>
</organism>
<feature type="compositionally biased region" description="Low complexity" evidence="1">
    <location>
        <begin position="17"/>
        <end position="26"/>
    </location>
</feature>
<proteinExistence type="predicted"/>
<name>A0AAD1VZD0_PELCU</name>
<feature type="non-terminal residue" evidence="2">
    <location>
        <position position="70"/>
    </location>
</feature>
<accession>A0AAD1VZD0</accession>
<feature type="region of interest" description="Disordered" evidence="1">
    <location>
        <begin position="1"/>
        <end position="70"/>
    </location>
</feature>
<sequence length="70" mass="8283">GFPRAELQAKLQPEYFPGNPAGPRNNNRQHQRQQLGKRHHQRPVQYTHVPQRYFQGTYPNSRVRHQAPTN</sequence>
<protein>
    <submittedName>
        <fullName evidence="2">Uncharacterized protein</fullName>
    </submittedName>
</protein>
<feature type="compositionally biased region" description="Basic residues" evidence="1">
    <location>
        <begin position="27"/>
        <end position="42"/>
    </location>
</feature>
<dbReference type="Proteomes" id="UP001295444">
    <property type="component" value="Chromosome 03"/>
</dbReference>
<reference evidence="2" key="1">
    <citation type="submission" date="2022-03" db="EMBL/GenBank/DDBJ databases">
        <authorList>
            <person name="Alioto T."/>
            <person name="Alioto T."/>
            <person name="Gomez Garrido J."/>
        </authorList>
    </citation>
    <scope>NUCLEOTIDE SEQUENCE</scope>
</reference>
<gene>
    <name evidence="2" type="ORF">PECUL_23A030889</name>
</gene>
<dbReference type="EMBL" id="OW240914">
    <property type="protein sequence ID" value="CAH2274643.1"/>
    <property type="molecule type" value="Genomic_DNA"/>
</dbReference>
<feature type="non-terminal residue" evidence="2">
    <location>
        <position position="1"/>
    </location>
</feature>
<dbReference type="AlphaFoldDB" id="A0AAD1VZD0"/>